<dbReference type="GeneID" id="91085649"/>
<evidence type="ECO:0000313" key="2">
    <source>
        <dbReference type="Proteomes" id="UP000094043"/>
    </source>
</evidence>
<protein>
    <recommendedName>
        <fullName evidence="3">Phosphatidylinositol glycan, class T</fullName>
    </recommendedName>
</protein>
<dbReference type="KEGG" id="cdep:91085649"/>
<dbReference type="PANTHER" id="PTHR12959">
    <property type="entry name" value="GPI TRANSAMIDASE COMPONENT PIG-T-RELATED"/>
    <property type="match status" value="1"/>
</dbReference>
<keyword evidence="2" id="KW-1185">Reference proteome</keyword>
<dbReference type="AlphaFoldDB" id="A0AAJ8JPW7"/>
<proteinExistence type="predicted"/>
<dbReference type="Proteomes" id="UP000094043">
    <property type="component" value="Chromosome 2"/>
</dbReference>
<dbReference type="GO" id="GO:0016255">
    <property type="term" value="P:attachment of GPI anchor to protein"/>
    <property type="evidence" value="ECO:0007669"/>
    <property type="project" value="InterPro"/>
</dbReference>
<sequence length="494" mass="55250">MESLTPPSLLLPLRNNNVSELTISFVSGRWDQRRTSQLGLLQYSSGGGGGEVRGWMRNGGGNEEERWTAATHALGGLFCAGLGPKEDGENVKTFGHIYPPQRGNSTDLTHYLISHPHHGLCTENLTPFLSLLPSKGLSGLSSLLAQPGVVFSWGFKSEGIEVVMPDETGKGGKWTGWWEGVVDLIPPDAGIHPVKRDASLSKLFKKFVPRPFPEADSSVIRLILPENNILSVEPQGRTVDIWRDGKRRHVIEWDLKEREIVGQDLRILWDEDRFIYPRTISPPPIILHKTVTDTLASDSTFKIKMTNNENIWREAVYSEIWPWWVKGWMSEVSIELEDEGSLRPDLLKSISYYSSIPPKISTTTLHFSLSIPPQSTLILSIPFTKLTLKYNDHRPDAERGQEVPSGVLTLLDLEGESSLPASVGNDVRKSLRAHIYSPRILLDIPTPDFSMPYNVIIMSSTVMAVFFGLMQGALTRRWGWVELPVGKDKKGKKD</sequence>
<reference evidence="1" key="1">
    <citation type="submission" date="2016-06" db="EMBL/GenBank/DDBJ databases">
        <authorList>
            <person name="Cuomo C."/>
            <person name="Litvintseva A."/>
            <person name="Heitman J."/>
            <person name="Chen Y."/>
            <person name="Sun S."/>
            <person name="Springer D."/>
            <person name="Dromer F."/>
            <person name="Young S."/>
            <person name="Zeng Q."/>
            <person name="Chapman S."/>
            <person name="Gujja S."/>
            <person name="Saif S."/>
            <person name="Birren B."/>
        </authorList>
    </citation>
    <scope>NUCLEOTIDE SEQUENCE</scope>
    <source>
        <strain evidence="1">CBS 7841</strain>
    </source>
</reference>
<organism evidence="1 2">
    <name type="scientific">Cryptococcus depauperatus CBS 7841</name>
    <dbReference type="NCBI Taxonomy" id="1295531"/>
    <lineage>
        <taxon>Eukaryota</taxon>
        <taxon>Fungi</taxon>
        <taxon>Dikarya</taxon>
        <taxon>Basidiomycota</taxon>
        <taxon>Agaricomycotina</taxon>
        <taxon>Tremellomycetes</taxon>
        <taxon>Tremellales</taxon>
        <taxon>Cryptococcaceae</taxon>
        <taxon>Cryptococcus</taxon>
    </lineage>
</organism>
<dbReference type="EMBL" id="CP143785">
    <property type="protein sequence ID" value="WVN86273.1"/>
    <property type="molecule type" value="Genomic_DNA"/>
</dbReference>
<dbReference type="GO" id="GO:0042765">
    <property type="term" value="C:GPI-anchor transamidase complex"/>
    <property type="evidence" value="ECO:0007669"/>
    <property type="project" value="InterPro"/>
</dbReference>
<dbReference type="PANTHER" id="PTHR12959:SF11">
    <property type="entry name" value="GPI TRANSAMIDASE COMPONENT PIG-T"/>
    <property type="match status" value="1"/>
</dbReference>
<reference evidence="1" key="3">
    <citation type="submission" date="2024-01" db="EMBL/GenBank/DDBJ databases">
        <authorList>
            <person name="Coelho M.A."/>
            <person name="David-Palma M."/>
            <person name="Shea T."/>
            <person name="Sun S."/>
            <person name="Cuomo C.A."/>
            <person name="Heitman J."/>
        </authorList>
    </citation>
    <scope>NUCLEOTIDE SEQUENCE</scope>
    <source>
        <strain evidence="1">CBS 7841</strain>
    </source>
</reference>
<evidence type="ECO:0000313" key="1">
    <source>
        <dbReference type="EMBL" id="WVN86273.1"/>
    </source>
</evidence>
<accession>A0AAJ8JPW7</accession>
<reference evidence="1" key="2">
    <citation type="journal article" date="2022" name="Elife">
        <title>Obligate sexual reproduction of a homothallic fungus closely related to the Cryptococcus pathogenic species complex.</title>
        <authorList>
            <person name="Passer A.R."/>
            <person name="Clancey S.A."/>
            <person name="Shea T."/>
            <person name="David-Palma M."/>
            <person name="Averette A.F."/>
            <person name="Boekhout T."/>
            <person name="Porcel B.M."/>
            <person name="Nowrousian M."/>
            <person name="Cuomo C.A."/>
            <person name="Sun S."/>
            <person name="Heitman J."/>
            <person name="Coelho M.A."/>
        </authorList>
    </citation>
    <scope>NUCLEOTIDE SEQUENCE</scope>
    <source>
        <strain evidence="1">CBS 7841</strain>
    </source>
</reference>
<evidence type="ECO:0008006" key="3">
    <source>
        <dbReference type="Google" id="ProtNLM"/>
    </source>
</evidence>
<dbReference type="Pfam" id="PF04113">
    <property type="entry name" value="Gpi16"/>
    <property type="match status" value="2"/>
</dbReference>
<gene>
    <name evidence="1" type="ORF">L203_101436</name>
</gene>
<dbReference type="InterPro" id="IPR007245">
    <property type="entry name" value="PIG-T"/>
</dbReference>
<dbReference type="RefSeq" id="XP_066066973.1">
    <property type="nucleotide sequence ID" value="XM_066210876.1"/>
</dbReference>
<name>A0AAJ8JPW7_9TREE</name>